<dbReference type="GO" id="GO:0005886">
    <property type="term" value="C:plasma membrane"/>
    <property type="evidence" value="ECO:0007669"/>
    <property type="project" value="UniProtKB-SubCell"/>
</dbReference>
<feature type="transmembrane region" description="Helical" evidence="10">
    <location>
        <begin position="12"/>
        <end position="35"/>
    </location>
</feature>
<evidence type="ECO:0000256" key="1">
    <source>
        <dbReference type="ARBA" id="ARBA00004651"/>
    </source>
</evidence>
<dbReference type="InterPro" id="IPR033479">
    <property type="entry name" value="dCache_1"/>
</dbReference>
<dbReference type="GO" id="GO:0006935">
    <property type="term" value="P:chemotaxis"/>
    <property type="evidence" value="ECO:0007669"/>
    <property type="project" value="UniProtKB-KW"/>
</dbReference>
<evidence type="ECO:0000256" key="7">
    <source>
        <dbReference type="ARBA" id="ARBA00023224"/>
    </source>
</evidence>
<accession>A0A1D7XJ97</accession>
<keyword evidence="7 9" id="KW-0807">Transducer</keyword>
<keyword evidence="5 10" id="KW-1133">Transmembrane helix</keyword>
<dbReference type="PROSITE" id="PS50885">
    <property type="entry name" value="HAMP"/>
    <property type="match status" value="1"/>
</dbReference>
<sequence length="669" mass="73620">MKKLKFKSIKHELLLCFISLIVITCTCLALISMYISKKSVISTVNTILPEISKQASISIENEINTHIKVLENLSNNEKIKNQSISMEDKLNLLSEVSKKNEYLRMFIVDINGNGLNTNNEALNISDRDYFKKAMQGISSVSDPIVSKADNSLIVVYSVPIKNNDSTVGVLTAIRDGNELSSYTDDIKFGKTGNSYMLNKEGTVIAHNNKDLVFNKDNDFENIKTDPSLESIVKIEKKMVEGKIGSGEYSYKGKNKYISYSPVKSTGWSIAIVVEKDEILNQLNVLKLVIGITLVIFILLSSFIVLLISSSITKPIKLSMKQLKSVSEGDLTLDISKKLLYRTDEIGEMAKAIDTMKTSMISMIYNIKSSSSSIDTQSNTLLSLSNEMSTSSKNISVATNDVAKGTVDQAQDLVDITAILQNFSSKLDEMVKIINNIGSHASNIKSKAYSSNTDMETVIQSVKNVNNAFNDLIIKIQSVGSNVTKINEITNLINSISEQTNLLALNAAIEAARAGESGRGFSVVADEIRKLAEQSKESSLSISKLISEISVDTNLMVNTTDTMKNELKVQENNIYTAMKSFETITTAVDDIEPKIQLANNSVNDLNVNKENILVKIETSSSVAEEVSASSEEIASSTEEMNNSTNELSNSIELLNNMSDEMIKNVNKFKI</sequence>
<dbReference type="STRING" id="394958.BGI42_06450"/>
<comment type="subcellular location">
    <subcellularLocation>
        <location evidence="1">Cell membrane</location>
        <topology evidence="1">Multi-pass membrane protein</topology>
    </subcellularLocation>
</comment>
<evidence type="ECO:0000256" key="8">
    <source>
        <dbReference type="ARBA" id="ARBA00029447"/>
    </source>
</evidence>
<evidence type="ECO:0000256" key="2">
    <source>
        <dbReference type="ARBA" id="ARBA00022475"/>
    </source>
</evidence>
<evidence type="ECO:0000256" key="3">
    <source>
        <dbReference type="ARBA" id="ARBA00022500"/>
    </source>
</evidence>
<dbReference type="InterPro" id="IPR003660">
    <property type="entry name" value="HAMP_dom"/>
</dbReference>
<dbReference type="SUPFAM" id="SSF103190">
    <property type="entry name" value="Sensory domain-like"/>
    <property type="match status" value="1"/>
</dbReference>
<dbReference type="Pfam" id="PF00672">
    <property type="entry name" value="HAMP"/>
    <property type="match status" value="1"/>
</dbReference>
<keyword evidence="2" id="KW-1003">Cell membrane</keyword>
<dbReference type="KEGG" id="ctae:BGI42_06450"/>
<evidence type="ECO:0000313" key="14">
    <source>
        <dbReference type="Proteomes" id="UP000094652"/>
    </source>
</evidence>
<evidence type="ECO:0000256" key="5">
    <source>
        <dbReference type="ARBA" id="ARBA00022989"/>
    </source>
</evidence>
<dbReference type="OrthoDB" id="597657at2"/>
<dbReference type="Gene3D" id="3.30.450.20">
    <property type="entry name" value="PAS domain"/>
    <property type="match status" value="1"/>
</dbReference>
<dbReference type="CDD" id="cd12912">
    <property type="entry name" value="PDC2_MCP_like"/>
    <property type="match status" value="1"/>
</dbReference>
<dbReference type="RefSeq" id="WP_069679547.1">
    <property type="nucleotide sequence ID" value="NZ_CP017253.2"/>
</dbReference>
<evidence type="ECO:0000259" key="12">
    <source>
        <dbReference type="PROSITE" id="PS50885"/>
    </source>
</evidence>
<evidence type="ECO:0000256" key="10">
    <source>
        <dbReference type="SAM" id="Phobius"/>
    </source>
</evidence>
<dbReference type="Pfam" id="PF00015">
    <property type="entry name" value="MCPsignal"/>
    <property type="match status" value="1"/>
</dbReference>
<dbReference type="CDD" id="cd06225">
    <property type="entry name" value="HAMP"/>
    <property type="match status" value="1"/>
</dbReference>
<dbReference type="InterPro" id="IPR029151">
    <property type="entry name" value="Sensor-like_sf"/>
</dbReference>
<dbReference type="PANTHER" id="PTHR32089">
    <property type="entry name" value="METHYL-ACCEPTING CHEMOTAXIS PROTEIN MCPB"/>
    <property type="match status" value="1"/>
</dbReference>
<keyword evidence="3" id="KW-0145">Chemotaxis</keyword>
<dbReference type="CDD" id="cd12914">
    <property type="entry name" value="PDC1_DGC_like"/>
    <property type="match status" value="1"/>
</dbReference>
<feature type="domain" description="HAMP" evidence="12">
    <location>
        <begin position="309"/>
        <end position="364"/>
    </location>
</feature>
<evidence type="ECO:0000256" key="6">
    <source>
        <dbReference type="ARBA" id="ARBA00023136"/>
    </source>
</evidence>
<proteinExistence type="inferred from homology"/>
<keyword evidence="14" id="KW-1185">Reference proteome</keyword>
<dbReference type="PANTHER" id="PTHR32089:SF112">
    <property type="entry name" value="LYSOZYME-LIKE PROTEIN-RELATED"/>
    <property type="match status" value="1"/>
</dbReference>
<dbReference type="EMBL" id="CP017253">
    <property type="protein sequence ID" value="AOR23396.1"/>
    <property type="molecule type" value="Genomic_DNA"/>
</dbReference>
<feature type="transmembrane region" description="Helical" evidence="10">
    <location>
        <begin position="287"/>
        <end position="311"/>
    </location>
</feature>
<evidence type="ECO:0000256" key="4">
    <source>
        <dbReference type="ARBA" id="ARBA00022692"/>
    </source>
</evidence>
<feature type="domain" description="Methyl-accepting transducer" evidence="11">
    <location>
        <begin position="383"/>
        <end position="633"/>
    </location>
</feature>
<evidence type="ECO:0000313" key="13">
    <source>
        <dbReference type="EMBL" id="AOR23396.1"/>
    </source>
</evidence>
<protein>
    <submittedName>
        <fullName evidence="13">Methyl-accepting chemotaxis protein</fullName>
    </submittedName>
</protein>
<evidence type="ECO:0000259" key="11">
    <source>
        <dbReference type="PROSITE" id="PS50111"/>
    </source>
</evidence>
<dbReference type="SMART" id="SM00304">
    <property type="entry name" value="HAMP"/>
    <property type="match status" value="1"/>
</dbReference>
<dbReference type="GO" id="GO:0007165">
    <property type="term" value="P:signal transduction"/>
    <property type="evidence" value="ECO:0007669"/>
    <property type="project" value="UniProtKB-KW"/>
</dbReference>
<dbReference type="SMART" id="SM00283">
    <property type="entry name" value="MA"/>
    <property type="match status" value="1"/>
</dbReference>
<gene>
    <name evidence="13" type="ORF">BGI42_06450</name>
</gene>
<dbReference type="Proteomes" id="UP000094652">
    <property type="component" value="Chromosome"/>
</dbReference>
<name>A0A1D7XJ97_9CLOT</name>
<comment type="similarity">
    <text evidence="8">Belongs to the methyl-accepting chemotaxis (MCP) protein family.</text>
</comment>
<dbReference type="Pfam" id="PF02743">
    <property type="entry name" value="dCache_1"/>
    <property type="match status" value="1"/>
</dbReference>
<dbReference type="Gene3D" id="6.10.340.10">
    <property type="match status" value="1"/>
</dbReference>
<keyword evidence="4 10" id="KW-0812">Transmembrane</keyword>
<dbReference type="SUPFAM" id="SSF58104">
    <property type="entry name" value="Methyl-accepting chemotaxis protein (MCP) signaling domain"/>
    <property type="match status" value="1"/>
</dbReference>
<organism evidence="13 14">
    <name type="scientific">Clostridium taeniosporum</name>
    <dbReference type="NCBI Taxonomy" id="394958"/>
    <lineage>
        <taxon>Bacteria</taxon>
        <taxon>Bacillati</taxon>
        <taxon>Bacillota</taxon>
        <taxon>Clostridia</taxon>
        <taxon>Eubacteriales</taxon>
        <taxon>Clostridiaceae</taxon>
        <taxon>Clostridium</taxon>
    </lineage>
</organism>
<dbReference type="Gene3D" id="1.10.287.950">
    <property type="entry name" value="Methyl-accepting chemotaxis protein"/>
    <property type="match status" value="1"/>
</dbReference>
<dbReference type="PROSITE" id="PS50111">
    <property type="entry name" value="CHEMOTAXIS_TRANSDUC_2"/>
    <property type="match status" value="1"/>
</dbReference>
<dbReference type="AlphaFoldDB" id="A0A1D7XJ97"/>
<keyword evidence="6 10" id="KW-0472">Membrane</keyword>
<evidence type="ECO:0000256" key="9">
    <source>
        <dbReference type="PROSITE-ProRule" id="PRU00284"/>
    </source>
</evidence>
<dbReference type="InterPro" id="IPR004089">
    <property type="entry name" value="MCPsignal_dom"/>
</dbReference>
<reference evidence="14" key="1">
    <citation type="submission" date="2016-09" db="EMBL/GenBank/DDBJ databases">
        <title>Genomics of Clostridium taeniosporum, an organism which forms endospores with ribbon-like appendages.</title>
        <authorList>
            <person name="Walker J.R."/>
        </authorList>
    </citation>
    <scope>NUCLEOTIDE SEQUENCE [LARGE SCALE GENOMIC DNA]</scope>
    <source>
        <strain evidence="14">1/k</strain>
    </source>
</reference>